<dbReference type="InterPro" id="IPR051938">
    <property type="entry name" value="Apopto_cytoskel_mod"/>
</dbReference>
<evidence type="ECO:0000313" key="6">
    <source>
        <dbReference type="Proteomes" id="UP000236654"/>
    </source>
</evidence>
<dbReference type="PANTHER" id="PTHR44145:SF3">
    <property type="entry name" value="DNAJ HOMOLOG SUBFAMILY A MEMBER 3, MITOCHONDRIAL"/>
    <property type="match status" value="1"/>
</dbReference>
<comment type="caution">
    <text evidence="5">The sequence shown here is derived from an EMBL/GenBank/DDBJ whole genome shotgun (WGS) entry which is preliminary data.</text>
</comment>
<proteinExistence type="predicted"/>
<gene>
    <name evidence="5" type="ORF">CW751_07165</name>
</gene>
<keyword evidence="1" id="KW-0143">Chaperone</keyword>
<evidence type="ECO:0000256" key="2">
    <source>
        <dbReference type="SAM" id="MobiDB-lite"/>
    </source>
</evidence>
<keyword evidence="3" id="KW-0472">Membrane</keyword>
<evidence type="ECO:0000313" key="5">
    <source>
        <dbReference type="EMBL" id="PKR80939.1"/>
    </source>
</evidence>
<feature type="region of interest" description="Disordered" evidence="2">
    <location>
        <begin position="61"/>
        <end position="118"/>
    </location>
</feature>
<dbReference type="Gene3D" id="1.10.287.110">
    <property type="entry name" value="DnaJ domain"/>
    <property type="match status" value="1"/>
</dbReference>
<dbReference type="OrthoDB" id="9779622at2"/>
<dbReference type="EMBL" id="PJNI01000007">
    <property type="protein sequence ID" value="PKR80939.1"/>
    <property type="molecule type" value="Genomic_DNA"/>
</dbReference>
<dbReference type="PRINTS" id="PR00625">
    <property type="entry name" value="JDOMAIN"/>
</dbReference>
<keyword evidence="6" id="KW-1185">Reference proteome</keyword>
<feature type="transmembrane region" description="Helical" evidence="3">
    <location>
        <begin position="273"/>
        <end position="293"/>
    </location>
</feature>
<feature type="domain" description="J" evidence="4">
    <location>
        <begin position="5"/>
        <end position="69"/>
    </location>
</feature>
<evidence type="ECO:0000256" key="1">
    <source>
        <dbReference type="ARBA" id="ARBA00023186"/>
    </source>
</evidence>
<organism evidence="5 6">
    <name type="scientific">Brumimicrobium salinarum</name>
    <dbReference type="NCBI Taxonomy" id="2058658"/>
    <lineage>
        <taxon>Bacteria</taxon>
        <taxon>Pseudomonadati</taxon>
        <taxon>Bacteroidota</taxon>
        <taxon>Flavobacteriia</taxon>
        <taxon>Flavobacteriales</taxon>
        <taxon>Crocinitomicaceae</taxon>
        <taxon>Brumimicrobium</taxon>
    </lineage>
</organism>
<dbReference type="SMART" id="SM00271">
    <property type="entry name" value="DnaJ"/>
    <property type="match status" value="1"/>
</dbReference>
<keyword evidence="3" id="KW-0812">Transmembrane</keyword>
<dbReference type="InterPro" id="IPR001623">
    <property type="entry name" value="DnaJ_domain"/>
</dbReference>
<feature type="transmembrane region" description="Helical" evidence="3">
    <location>
        <begin position="144"/>
        <end position="163"/>
    </location>
</feature>
<feature type="transmembrane region" description="Helical" evidence="3">
    <location>
        <begin position="244"/>
        <end position="266"/>
    </location>
</feature>
<feature type="compositionally biased region" description="Low complexity" evidence="2">
    <location>
        <begin position="75"/>
        <end position="84"/>
    </location>
</feature>
<dbReference type="RefSeq" id="WP_101334321.1">
    <property type="nucleotide sequence ID" value="NZ_PJNI01000007.1"/>
</dbReference>
<sequence length="307" mass="36578">MSTRRYFQILGITPTKNLKVIKRAYRKMAMKYHPDRNPSAAAKDKFIAVNEAYERILLAIERGEQPQRRTKQSTRSRTTQQQTTQRRHTQRTTTKSSRTAEEVREEKMKQARKRYEQRKRYEAAENERYYKSLTTGKLWRRFKIIMFTCTFLSLLISMDLYLFPSHLMMNQISKQNTQIGYSGAGNLPTSPVQFENGQKAWITIDFIDLSQKNYLYLERSLFFKEIKSVKIWRNFEWRSYVPDYSLVSTYPLIPAILMFPLITFLIKGRTFTFSIFFQISYKFMPFFLLGFLISNDRWAHVISLGIL</sequence>
<dbReference type="InterPro" id="IPR036869">
    <property type="entry name" value="J_dom_sf"/>
</dbReference>
<dbReference type="PROSITE" id="PS50076">
    <property type="entry name" value="DNAJ_2"/>
    <property type="match status" value="1"/>
</dbReference>
<name>A0A2I0R300_9FLAO</name>
<reference evidence="5 6" key="1">
    <citation type="submission" date="2017-12" db="EMBL/GenBank/DDBJ databases">
        <title>The draft genome sequence of Brumimicrobium saltpan LHR20.</title>
        <authorList>
            <person name="Do Z.-J."/>
            <person name="Luo H.-R."/>
        </authorList>
    </citation>
    <scope>NUCLEOTIDE SEQUENCE [LARGE SCALE GENOMIC DNA]</scope>
    <source>
        <strain evidence="5 6">LHR20</strain>
    </source>
</reference>
<dbReference type="CDD" id="cd06257">
    <property type="entry name" value="DnaJ"/>
    <property type="match status" value="1"/>
</dbReference>
<evidence type="ECO:0000259" key="4">
    <source>
        <dbReference type="PROSITE" id="PS50076"/>
    </source>
</evidence>
<dbReference type="SUPFAM" id="SSF46565">
    <property type="entry name" value="Chaperone J-domain"/>
    <property type="match status" value="1"/>
</dbReference>
<dbReference type="Pfam" id="PF00226">
    <property type="entry name" value="DnaJ"/>
    <property type="match status" value="1"/>
</dbReference>
<dbReference type="AlphaFoldDB" id="A0A2I0R300"/>
<dbReference type="PANTHER" id="PTHR44145">
    <property type="entry name" value="DNAJ HOMOLOG SUBFAMILY A MEMBER 3, MITOCHONDRIAL"/>
    <property type="match status" value="1"/>
</dbReference>
<dbReference type="Proteomes" id="UP000236654">
    <property type="component" value="Unassembled WGS sequence"/>
</dbReference>
<protein>
    <recommendedName>
        <fullName evidence="4">J domain-containing protein</fullName>
    </recommendedName>
</protein>
<keyword evidence="3" id="KW-1133">Transmembrane helix</keyword>
<feature type="compositionally biased region" description="Basic and acidic residues" evidence="2">
    <location>
        <begin position="98"/>
        <end position="109"/>
    </location>
</feature>
<evidence type="ECO:0000256" key="3">
    <source>
        <dbReference type="SAM" id="Phobius"/>
    </source>
</evidence>
<accession>A0A2I0R300</accession>